<dbReference type="InterPro" id="IPR058856">
    <property type="entry name" value="ASCC3_N"/>
</dbReference>
<dbReference type="Pfam" id="PF26582">
    <property type="entry name" value="ASCC3_N"/>
    <property type="match status" value="1"/>
</dbReference>
<dbReference type="PANTHER" id="PTHR47961">
    <property type="entry name" value="DNA POLYMERASE THETA, PUTATIVE (AFU_ORTHOLOGUE AFUA_1G05260)-RELATED"/>
    <property type="match status" value="1"/>
</dbReference>
<dbReference type="GO" id="GO:0003676">
    <property type="term" value="F:nucleic acid binding"/>
    <property type="evidence" value="ECO:0007669"/>
    <property type="project" value="InterPro"/>
</dbReference>
<dbReference type="GO" id="GO:0005524">
    <property type="term" value="F:ATP binding"/>
    <property type="evidence" value="ECO:0007669"/>
    <property type="project" value="UniProtKB-KW"/>
</dbReference>
<dbReference type="InterPro" id="IPR014001">
    <property type="entry name" value="Helicase_ATP-bd"/>
</dbReference>
<evidence type="ECO:0000256" key="5">
    <source>
        <dbReference type="ARBA" id="ARBA00022840"/>
    </source>
</evidence>
<dbReference type="EMBL" id="VXIV02000690">
    <property type="protein sequence ID" value="KAF6036664.1"/>
    <property type="molecule type" value="Genomic_DNA"/>
</dbReference>
<organism evidence="7 8">
    <name type="scientific">Bugula neritina</name>
    <name type="common">Brown bryozoan</name>
    <name type="synonym">Sertularia neritina</name>
    <dbReference type="NCBI Taxonomy" id="10212"/>
    <lineage>
        <taxon>Eukaryota</taxon>
        <taxon>Metazoa</taxon>
        <taxon>Spiralia</taxon>
        <taxon>Lophotrochozoa</taxon>
        <taxon>Bryozoa</taxon>
        <taxon>Gymnolaemata</taxon>
        <taxon>Cheilostomatida</taxon>
        <taxon>Flustrina</taxon>
        <taxon>Buguloidea</taxon>
        <taxon>Bugulidae</taxon>
        <taxon>Bugula</taxon>
    </lineage>
</organism>
<dbReference type="Pfam" id="PF00270">
    <property type="entry name" value="DEAD"/>
    <property type="match status" value="1"/>
</dbReference>
<keyword evidence="3" id="KW-0378">Hydrolase</keyword>
<dbReference type="FunFam" id="3.40.50.300:FF:000102">
    <property type="entry name" value="RNA helicase, activating signal cointegrator 1"/>
    <property type="match status" value="1"/>
</dbReference>
<feature type="domain" description="Helicase ATP-binding" evidence="6">
    <location>
        <begin position="474"/>
        <end position="657"/>
    </location>
</feature>
<evidence type="ECO:0000256" key="4">
    <source>
        <dbReference type="ARBA" id="ARBA00022806"/>
    </source>
</evidence>
<sequence>MPSTEVPRLTTALRAFAHLSVPHELPSDAEYKQLVAKKLKAKATQQAAANQLQWNLLSTTIKTFALRKKQEILVSLLRELLGASKNIVGDSVSSDVLESGAAFLFQLFMNISRVSASETITVRQMFGYHSVGDLQAVCDLVQRIVNLLDDETLNVLARKGEDKVTVPFGAKIKINPAIFKDFSQVKLPDSWKRKHKSLDITYRPPAPAPVVKKKSLQAGWLKSELERRLPGSSGLSTQDMCTTVFDILCSVHTDDQIQNELFDLLGFDQFEFIQDLLTKRRDIVQVMLQSPSAMGASAVSLFPRDVEVKPNYGAQVTIQSESEKNLIREIRKEEKKLSRKLEKSSGVDSPQSSGIELDVEYLKAVREEQLLTAATRPVFSGTIRDQTVVYPNVYDSLAKAKQSSAFVGGAKLALPEGFTKNGNKMFEEVNMPPTAKAPVSIGQNRVMISSLDQIAQLAFSNTKSLNRIQSVVFDTAYKTNENLLICAPTGAGKTNIAMLTILHTIHQHIEDGVIRKDKFKIVYVAPMKALAAEMVRNFGKRLEPLGVSVKELTGDMSLTKQEILKTQMLVTTPEKWDVVTRKSSGDVALVQLVKLLIIDEVHLLHEDRGSVIETLVARTLRQVESSQSMIRIVGLSATLPNYMDVAKFLRVNPFLGLFFFDGRFRPYRWE</sequence>
<proteinExistence type="predicted"/>
<dbReference type="SMART" id="SM00487">
    <property type="entry name" value="DEXDc"/>
    <property type="match status" value="1"/>
</dbReference>
<comment type="caution">
    <text evidence="7">The sequence shown here is derived from an EMBL/GenBank/DDBJ whole genome shotgun (WGS) entry which is preliminary data.</text>
</comment>
<dbReference type="PANTHER" id="PTHR47961:SF13">
    <property type="entry name" value="ACTIVATING SIGNAL COINTEGRATOR 1 COMPLEX SUBUNIT 3"/>
    <property type="match status" value="1"/>
</dbReference>
<dbReference type="PROSITE" id="PS51192">
    <property type="entry name" value="HELICASE_ATP_BIND_1"/>
    <property type="match status" value="1"/>
</dbReference>
<dbReference type="GO" id="GO:0016787">
    <property type="term" value="F:hydrolase activity"/>
    <property type="evidence" value="ECO:0007669"/>
    <property type="project" value="UniProtKB-KW"/>
</dbReference>
<dbReference type="OrthoDB" id="5575at2759"/>
<keyword evidence="8" id="KW-1185">Reference proteome</keyword>
<evidence type="ECO:0000313" key="7">
    <source>
        <dbReference type="EMBL" id="KAF6036664.1"/>
    </source>
</evidence>
<dbReference type="InterPro" id="IPR027417">
    <property type="entry name" value="P-loop_NTPase"/>
</dbReference>
<evidence type="ECO:0000256" key="2">
    <source>
        <dbReference type="ARBA" id="ARBA00022741"/>
    </source>
</evidence>
<keyword evidence="2" id="KW-0547">Nucleotide-binding</keyword>
<dbReference type="SUPFAM" id="SSF52540">
    <property type="entry name" value="P-loop containing nucleoside triphosphate hydrolases"/>
    <property type="match status" value="1"/>
</dbReference>
<dbReference type="InterPro" id="IPR041094">
    <property type="entry name" value="Brr2_helicase_PWI"/>
</dbReference>
<accession>A0A7J7KFG0</accession>
<dbReference type="InterPro" id="IPR050474">
    <property type="entry name" value="Hel308_SKI2-like"/>
</dbReference>
<dbReference type="AlphaFoldDB" id="A0A7J7KFG0"/>
<dbReference type="GO" id="GO:0004386">
    <property type="term" value="F:helicase activity"/>
    <property type="evidence" value="ECO:0007669"/>
    <property type="project" value="UniProtKB-KW"/>
</dbReference>
<reference evidence="7" key="1">
    <citation type="submission" date="2020-06" db="EMBL/GenBank/DDBJ databases">
        <title>Draft genome of Bugula neritina, a colonial animal packing powerful symbionts and potential medicines.</title>
        <authorList>
            <person name="Rayko M."/>
        </authorList>
    </citation>
    <scope>NUCLEOTIDE SEQUENCE [LARGE SCALE GENOMIC DNA]</scope>
    <source>
        <strain evidence="7">Kwan_BN1</strain>
    </source>
</reference>
<evidence type="ECO:0000259" key="6">
    <source>
        <dbReference type="PROSITE" id="PS51192"/>
    </source>
</evidence>
<keyword evidence="5" id="KW-0067">ATP-binding</keyword>
<evidence type="ECO:0000313" key="8">
    <source>
        <dbReference type="Proteomes" id="UP000593567"/>
    </source>
</evidence>
<name>A0A7J7KFG0_BUGNE</name>
<keyword evidence="4" id="KW-0347">Helicase</keyword>
<protein>
    <submittedName>
        <fullName evidence="7">ASCC3</fullName>
    </submittedName>
</protein>
<evidence type="ECO:0000256" key="3">
    <source>
        <dbReference type="ARBA" id="ARBA00022801"/>
    </source>
</evidence>
<dbReference type="InterPro" id="IPR011545">
    <property type="entry name" value="DEAD/DEAH_box_helicase_dom"/>
</dbReference>
<dbReference type="CDD" id="cd18020">
    <property type="entry name" value="DEXHc_ASCC3_1"/>
    <property type="match status" value="1"/>
</dbReference>
<evidence type="ECO:0000256" key="1">
    <source>
        <dbReference type="ARBA" id="ARBA00022737"/>
    </source>
</evidence>
<keyword evidence="1" id="KW-0677">Repeat</keyword>
<dbReference type="Pfam" id="PF18149">
    <property type="entry name" value="Helicase_PWI"/>
    <property type="match status" value="1"/>
</dbReference>
<dbReference type="Proteomes" id="UP000593567">
    <property type="component" value="Unassembled WGS sequence"/>
</dbReference>
<dbReference type="Gene3D" id="3.40.50.300">
    <property type="entry name" value="P-loop containing nucleotide triphosphate hydrolases"/>
    <property type="match status" value="1"/>
</dbReference>
<gene>
    <name evidence="7" type="ORF">EB796_005009</name>
</gene>